<organism evidence="3 4">
    <name type="scientific">Kaistia terrae</name>
    <dbReference type="NCBI Taxonomy" id="537017"/>
    <lineage>
        <taxon>Bacteria</taxon>
        <taxon>Pseudomonadati</taxon>
        <taxon>Pseudomonadota</taxon>
        <taxon>Alphaproteobacteria</taxon>
        <taxon>Hyphomicrobiales</taxon>
        <taxon>Kaistiaceae</taxon>
        <taxon>Kaistia</taxon>
    </lineage>
</organism>
<evidence type="ECO:0000313" key="4">
    <source>
        <dbReference type="Proteomes" id="UP001596150"/>
    </source>
</evidence>
<evidence type="ECO:0000259" key="2">
    <source>
        <dbReference type="Pfam" id="PF05170"/>
    </source>
</evidence>
<dbReference type="PIRSF" id="PIRSF034039">
    <property type="entry name" value="UCP034039"/>
    <property type="match status" value="1"/>
</dbReference>
<feature type="domain" description="AsmA" evidence="2">
    <location>
        <begin position="2"/>
        <end position="165"/>
    </location>
</feature>
<dbReference type="InterPro" id="IPR052894">
    <property type="entry name" value="AsmA-related"/>
</dbReference>
<dbReference type="InterPro" id="IPR017023">
    <property type="entry name" value="UCP034039"/>
</dbReference>
<dbReference type="EMBL" id="JBHSML010000002">
    <property type="protein sequence ID" value="MFC5515031.1"/>
    <property type="molecule type" value="Genomic_DNA"/>
</dbReference>
<dbReference type="Proteomes" id="UP001596150">
    <property type="component" value="Unassembled WGS sequence"/>
</dbReference>
<feature type="compositionally biased region" description="Low complexity" evidence="1">
    <location>
        <begin position="1257"/>
        <end position="1266"/>
    </location>
</feature>
<feature type="region of interest" description="Disordered" evidence="1">
    <location>
        <begin position="241"/>
        <end position="260"/>
    </location>
</feature>
<feature type="compositionally biased region" description="Basic and acidic residues" evidence="1">
    <location>
        <begin position="1201"/>
        <end position="1223"/>
    </location>
</feature>
<accession>A0ABW0PQV3</accession>
<dbReference type="PANTHER" id="PTHR30441">
    <property type="entry name" value="DUF748 DOMAIN-CONTAINING PROTEIN"/>
    <property type="match status" value="1"/>
</dbReference>
<dbReference type="Pfam" id="PF05170">
    <property type="entry name" value="AsmA"/>
    <property type="match status" value="1"/>
</dbReference>
<protein>
    <submittedName>
        <fullName evidence="3">AsmA-like C-terminal region-containing protein</fullName>
    </submittedName>
</protein>
<feature type="region of interest" description="Disordered" evidence="1">
    <location>
        <begin position="1201"/>
        <end position="1272"/>
    </location>
</feature>
<dbReference type="InterPro" id="IPR007844">
    <property type="entry name" value="AsmA"/>
</dbReference>
<evidence type="ECO:0000313" key="3">
    <source>
        <dbReference type="EMBL" id="MFC5515031.1"/>
    </source>
</evidence>
<comment type="caution">
    <text evidence="3">The sequence shown here is derived from an EMBL/GenBank/DDBJ whole genome shotgun (WGS) entry which is preliminary data.</text>
</comment>
<keyword evidence="4" id="KW-1185">Reference proteome</keyword>
<dbReference type="PANTHER" id="PTHR30441:SF4">
    <property type="entry name" value="PROTEIN ASMA"/>
    <property type="match status" value="1"/>
</dbReference>
<gene>
    <name evidence="3" type="ORF">ACFPP9_04545</name>
</gene>
<dbReference type="RefSeq" id="WP_266343355.1">
    <property type="nucleotide sequence ID" value="NZ_JAPKNH010000002.1"/>
</dbReference>
<proteinExistence type="predicted"/>
<name>A0ABW0PQV3_9HYPH</name>
<reference evidence="4" key="1">
    <citation type="journal article" date="2019" name="Int. J. Syst. Evol. Microbiol.">
        <title>The Global Catalogue of Microorganisms (GCM) 10K type strain sequencing project: providing services to taxonomists for standard genome sequencing and annotation.</title>
        <authorList>
            <consortium name="The Broad Institute Genomics Platform"/>
            <consortium name="The Broad Institute Genome Sequencing Center for Infectious Disease"/>
            <person name="Wu L."/>
            <person name="Ma J."/>
        </authorList>
    </citation>
    <scope>NUCLEOTIDE SEQUENCE [LARGE SCALE GENOMIC DNA]</scope>
    <source>
        <strain evidence="4">KACC 12633</strain>
    </source>
</reference>
<evidence type="ECO:0000256" key="1">
    <source>
        <dbReference type="SAM" id="MobiDB-lite"/>
    </source>
</evidence>
<feature type="region of interest" description="Disordered" evidence="1">
    <location>
        <begin position="1145"/>
        <end position="1170"/>
    </location>
</feature>
<sequence>MFGSIIIAVLVSALVIPWFVDWNAFRSTFEREAEKILGQRVTVAGTADASLLPMPSLVFTDVRVGGTASEPMMKIDRFAVRIELIPLISGTFKVVDMAITRPRLQVTVGADGTPDWLRRTEASKSLDPDAITLEKVDISDGSIDYRDERTGRAVSLTGINAAVDARSLLGPWKVEGGLVANGVPTTFRIATGRRDADHTIRVNLEANPANVPVAISAEGPLGLDDKGLTWAGGFTLTHVADDDGKTNRKPPPGWRASGSFDLRPEQLRFPAFTLLQGPEDRPYSLTGASTIDLGKDMRFDAVLKARQLDLDRSIGKGPNEPARVDVAANAIVTALAGLPVPGIPGRVGFDIPGIVIGGSVIQNLRFDAVTAENGWKIEELGAELPGQSRLTADGIVTTTPRTSFEGAVRLEADQPSVFAAWWRGGKIAAMPPLQPFEMRGQVQIGSGQVGISDMTARMGESDLRGNIGWQLAASSGRRNLAVDLVADRLDYDQLASLTDLFAGQSVSNTGVLADDYQVKLTTAALDVGDIRLDKVAVDGSLSNGVLVAKTLSIGDVAGASISANGRVADLAGTPNGQLSVSIDATDLTGSSAIVDRLVPGSGIARWFKTAAPLLGPTILDTVISARAADDITHANLVVNGTAGGTAVDMALGFKGTPAGWREGEVKVSAAIDNSDAGHLLRQLGFNAFPLDKPGRGRLAIESESNTLAEGVGASIKGVFAGLTYSSDGKIGVDAAGLPTFQGTITASGADATPALTLVGLTLPGVAERLPLDAATSLDVKDGTATLSFRDAKLGGAYTSGMIDFGHQAGRWKLKADVAVDEADLALVTTLGLGVPPDLLTNTENTWSKTTFGRPVIDGFDASFRLSADKLAISEGITVTNAAVEANFSGDRTEVLLTGGDFAGGKASGSLSIINPEGDASVSGQMSVKGAMLADVVWQRDGRSVADGTFDFSGQFDGVGRSAAGVVSSLSGGGSLSIGEGSARFVNPEAFSAVIRATNAGREIGEAELRKLFAGYLDAGTLAFERVEGAFSIAAGTIRAQNLSVISKSATMVGGATIDLNADTIDSQWTLTIDPGEDRVSGAVPQVGLVFSGPLASPTRRVDVAPLAGFLSVRAFEREVERIETLQAEILEKEKLNRLVRLAREDDQRRADAARKAEEARRAAETAEKQAAEKAAADAAAAKKAADKAAADAAAAKKAADAARKAEAQRQERARRAAEAEQRSQPDFADGIESLLKGVPPTPPSRSSQPLPMPSTEPGAPMLLMPPAAIPNP</sequence>